<dbReference type="UniPathway" id="UPA00196"/>
<feature type="transmembrane region" description="Helical" evidence="9">
    <location>
        <begin position="6"/>
        <end position="25"/>
    </location>
</feature>
<dbReference type="Pfam" id="PF06728">
    <property type="entry name" value="PIG-U"/>
    <property type="match status" value="1"/>
</dbReference>
<keyword evidence="11" id="KW-1185">Reference proteome</keyword>
<evidence type="ECO:0000313" key="11">
    <source>
        <dbReference type="Proteomes" id="UP000001593"/>
    </source>
</evidence>
<evidence type="ECO:0000313" key="10">
    <source>
        <dbReference type="EMBL" id="EDO41565.1"/>
    </source>
</evidence>
<comment type="pathway">
    <text evidence="2">Glycolipid biosynthesis; glycosylphosphatidylinositol-anchor biosynthesis.</text>
</comment>
<evidence type="ECO:0000256" key="3">
    <source>
        <dbReference type="ARBA" id="ARBA00010026"/>
    </source>
</evidence>
<keyword evidence="4" id="KW-0337">GPI-anchor biosynthesis</keyword>
<dbReference type="GO" id="GO:0016255">
    <property type="term" value="P:attachment of GPI anchor to protein"/>
    <property type="evidence" value="ECO:0000318"/>
    <property type="project" value="GO_Central"/>
</dbReference>
<organism evidence="10 11">
    <name type="scientific">Nematostella vectensis</name>
    <name type="common">Starlet sea anemone</name>
    <dbReference type="NCBI Taxonomy" id="45351"/>
    <lineage>
        <taxon>Eukaryota</taxon>
        <taxon>Metazoa</taxon>
        <taxon>Cnidaria</taxon>
        <taxon>Anthozoa</taxon>
        <taxon>Hexacorallia</taxon>
        <taxon>Actiniaria</taxon>
        <taxon>Edwardsiidae</taxon>
        <taxon>Nematostella</taxon>
    </lineage>
</organism>
<feature type="transmembrane region" description="Helical" evidence="9">
    <location>
        <begin position="272"/>
        <end position="291"/>
    </location>
</feature>
<dbReference type="OMA" id="ALWHLWI"/>
<evidence type="ECO:0000256" key="6">
    <source>
        <dbReference type="ARBA" id="ARBA00022824"/>
    </source>
</evidence>
<evidence type="ECO:0000256" key="1">
    <source>
        <dbReference type="ARBA" id="ARBA00004477"/>
    </source>
</evidence>
<dbReference type="eggNOG" id="KOG2552">
    <property type="taxonomic scope" value="Eukaryota"/>
</dbReference>
<keyword evidence="8 9" id="KW-0472">Membrane</keyword>
<proteinExistence type="inferred from homology"/>
<evidence type="ECO:0000256" key="8">
    <source>
        <dbReference type="ARBA" id="ARBA00023136"/>
    </source>
</evidence>
<keyword evidence="5 9" id="KW-0812">Transmembrane</keyword>
<evidence type="ECO:0008006" key="12">
    <source>
        <dbReference type="Google" id="ProtNLM"/>
    </source>
</evidence>
<evidence type="ECO:0000256" key="7">
    <source>
        <dbReference type="ARBA" id="ARBA00022989"/>
    </source>
</evidence>
<comment type="similarity">
    <text evidence="3">Belongs to the PIGU family.</text>
</comment>
<evidence type="ECO:0000256" key="5">
    <source>
        <dbReference type="ARBA" id="ARBA00022692"/>
    </source>
</evidence>
<feature type="transmembrane region" description="Helical" evidence="9">
    <location>
        <begin position="397"/>
        <end position="422"/>
    </location>
</feature>
<dbReference type="GO" id="GO:0042765">
    <property type="term" value="C:GPI-anchor transamidase complex"/>
    <property type="evidence" value="ECO:0000318"/>
    <property type="project" value="GO_Central"/>
</dbReference>
<evidence type="ECO:0000256" key="9">
    <source>
        <dbReference type="SAM" id="Phobius"/>
    </source>
</evidence>
<dbReference type="PANTHER" id="PTHR13121">
    <property type="entry name" value="GPI TRANSAMIDASE COMPONENT PIG-U"/>
    <property type="match status" value="1"/>
</dbReference>
<dbReference type="EMBL" id="DS469575">
    <property type="protein sequence ID" value="EDO41565.1"/>
    <property type="molecule type" value="Genomic_DNA"/>
</dbReference>
<dbReference type="InParanoid" id="A7S3Y0"/>
<dbReference type="STRING" id="45351.A7S3Y0"/>
<dbReference type="PANTHER" id="PTHR13121:SF0">
    <property type="entry name" value="PHOSPHATIDYLINOSITOL GLYCAN ANCHOR BIOSYNTHESIS CLASS U PROTEIN"/>
    <property type="match status" value="1"/>
</dbReference>
<protein>
    <recommendedName>
        <fullName evidence="12">Phosphatidylinositol glycan anchor biosynthesis class U protein</fullName>
    </recommendedName>
</protein>
<name>A7S3Y0_NEMVE</name>
<dbReference type="HOGENOM" id="CLU_030193_0_0_1"/>
<dbReference type="InterPro" id="IPR009600">
    <property type="entry name" value="PIG-U"/>
</dbReference>
<feature type="transmembrane region" description="Helical" evidence="9">
    <location>
        <begin position="241"/>
        <end position="260"/>
    </location>
</feature>
<dbReference type="GO" id="GO:0006506">
    <property type="term" value="P:GPI anchor biosynthetic process"/>
    <property type="evidence" value="ECO:0007669"/>
    <property type="project" value="UniProtKB-UniPathway"/>
</dbReference>
<dbReference type="Proteomes" id="UP000001593">
    <property type="component" value="Unassembled WGS sequence"/>
</dbReference>
<feature type="transmembrane region" description="Helical" evidence="9">
    <location>
        <begin position="330"/>
        <end position="356"/>
    </location>
</feature>
<dbReference type="AlphaFoldDB" id="A7S3Y0"/>
<dbReference type="PhylomeDB" id="A7S3Y0"/>
<evidence type="ECO:0000256" key="2">
    <source>
        <dbReference type="ARBA" id="ARBA00004687"/>
    </source>
</evidence>
<gene>
    <name evidence="10" type="ORF">NEMVEDRAFT_v1g166109</name>
</gene>
<sequence length="447" mass="50998">MAAYSAANCCLVFLASTAVRLIFMYSPAREWFRDRIELSTPLTDWKRVEEGLSLLSHGVSPYSGDVVHESPLVLLLFHAVRSLSGNIFVVVQAFKEWTLCFEAMEMYLEDQNKGIYLCVELVFERGMPTPWLDAYLQDHLSLRLMPEYLDLVVYLLSPYAIGSCVAQSTVIFTNFSIVLSIYTAMRGNAALASFGVAMATYQSLYPMVLLSPGLLYIMMYFICVSLLLVQAKLKWQGCMKIVLLFILWLGGLLSLSYQLFNSLDFMKATYGFILSVPDLTPNIGLFWYFFTEMFEHFRPFFLWVFQLNAFFYCLPLTIKLRQNPGFLACMLVSVIAIMKSYPAFGDAGLSMALLVIWKHTFPYMRNAFLITCLLLFATFLAPIFWYLWIYAGSANANFFFAITLVYSTAQILLSSDVLFAYLRREYDLVSGIYPKVMDGEPANVVFN</sequence>
<accession>A7S3Y0</accession>
<comment type="subcellular location">
    <subcellularLocation>
        <location evidence="1">Endoplasmic reticulum membrane</location>
        <topology evidence="1">Multi-pass membrane protein</topology>
    </subcellularLocation>
</comment>
<keyword evidence="6" id="KW-0256">Endoplasmic reticulum</keyword>
<feature type="transmembrane region" description="Helical" evidence="9">
    <location>
        <begin position="300"/>
        <end position="318"/>
    </location>
</feature>
<feature type="transmembrane region" description="Helical" evidence="9">
    <location>
        <begin position="368"/>
        <end position="391"/>
    </location>
</feature>
<feature type="transmembrane region" description="Helical" evidence="9">
    <location>
        <begin position="204"/>
        <end position="229"/>
    </location>
</feature>
<keyword evidence="7 9" id="KW-1133">Transmembrane helix</keyword>
<reference evidence="10 11" key="1">
    <citation type="journal article" date="2007" name="Science">
        <title>Sea anemone genome reveals ancestral eumetazoan gene repertoire and genomic organization.</title>
        <authorList>
            <person name="Putnam N.H."/>
            <person name="Srivastava M."/>
            <person name="Hellsten U."/>
            <person name="Dirks B."/>
            <person name="Chapman J."/>
            <person name="Salamov A."/>
            <person name="Terry A."/>
            <person name="Shapiro H."/>
            <person name="Lindquist E."/>
            <person name="Kapitonov V.V."/>
            <person name="Jurka J."/>
            <person name="Genikhovich G."/>
            <person name="Grigoriev I.V."/>
            <person name="Lucas S.M."/>
            <person name="Steele R.E."/>
            <person name="Finnerty J.R."/>
            <person name="Technau U."/>
            <person name="Martindale M.Q."/>
            <person name="Rokhsar D.S."/>
        </authorList>
    </citation>
    <scope>NUCLEOTIDE SEQUENCE [LARGE SCALE GENOMIC DNA]</scope>
    <source>
        <strain evidence="11">CH2 X CH6</strain>
    </source>
</reference>
<feature type="transmembrane region" description="Helical" evidence="9">
    <location>
        <begin position="151"/>
        <end position="184"/>
    </location>
</feature>
<evidence type="ECO:0000256" key="4">
    <source>
        <dbReference type="ARBA" id="ARBA00022502"/>
    </source>
</evidence>